<proteinExistence type="predicted"/>
<sequence>MNCQCACLKTSGLQATVSTGTPARTNYFGGVRSCNKANSDEHTIAILTVSSPGIRRGFDPHAFPAGSVPCVNVSGDDGGYHNSLEGWETNSSGARRTEAHSPCALAAAFSTHHQFIAVYKPRSPQDRPDPKLGGQ</sequence>
<comment type="caution">
    <text evidence="1">The sequence shown here is derived from an EMBL/GenBank/DDBJ whole genome shotgun (WGS) entry which is preliminary data.</text>
</comment>
<dbReference type="AlphaFoldDB" id="A0AAV4DT70"/>
<reference evidence="1 2" key="1">
    <citation type="journal article" date="2021" name="Elife">
        <title>Chloroplast acquisition without the gene transfer in kleptoplastic sea slugs, Plakobranchus ocellatus.</title>
        <authorList>
            <person name="Maeda T."/>
            <person name="Takahashi S."/>
            <person name="Yoshida T."/>
            <person name="Shimamura S."/>
            <person name="Takaki Y."/>
            <person name="Nagai Y."/>
            <person name="Toyoda A."/>
            <person name="Suzuki Y."/>
            <person name="Arimoto A."/>
            <person name="Ishii H."/>
            <person name="Satoh N."/>
            <person name="Nishiyama T."/>
            <person name="Hasebe M."/>
            <person name="Maruyama T."/>
            <person name="Minagawa J."/>
            <person name="Obokata J."/>
            <person name="Shigenobu S."/>
        </authorList>
    </citation>
    <scope>NUCLEOTIDE SEQUENCE [LARGE SCALE GENOMIC DNA]</scope>
</reference>
<name>A0AAV4DT70_9GAST</name>
<organism evidence="1 2">
    <name type="scientific">Plakobranchus ocellatus</name>
    <dbReference type="NCBI Taxonomy" id="259542"/>
    <lineage>
        <taxon>Eukaryota</taxon>
        <taxon>Metazoa</taxon>
        <taxon>Spiralia</taxon>
        <taxon>Lophotrochozoa</taxon>
        <taxon>Mollusca</taxon>
        <taxon>Gastropoda</taxon>
        <taxon>Heterobranchia</taxon>
        <taxon>Euthyneura</taxon>
        <taxon>Panpulmonata</taxon>
        <taxon>Sacoglossa</taxon>
        <taxon>Placobranchoidea</taxon>
        <taxon>Plakobranchidae</taxon>
        <taxon>Plakobranchus</taxon>
    </lineage>
</organism>
<accession>A0AAV4DT70</accession>
<dbReference type="Proteomes" id="UP000735302">
    <property type="component" value="Unassembled WGS sequence"/>
</dbReference>
<gene>
    <name evidence="1" type="ORF">PoB_007399800</name>
</gene>
<protein>
    <submittedName>
        <fullName evidence="1">Uncharacterized protein</fullName>
    </submittedName>
</protein>
<evidence type="ECO:0000313" key="1">
    <source>
        <dbReference type="EMBL" id="GFO47493.1"/>
    </source>
</evidence>
<evidence type="ECO:0000313" key="2">
    <source>
        <dbReference type="Proteomes" id="UP000735302"/>
    </source>
</evidence>
<keyword evidence="2" id="KW-1185">Reference proteome</keyword>
<dbReference type="EMBL" id="BLXT01008339">
    <property type="protein sequence ID" value="GFO47493.1"/>
    <property type="molecule type" value="Genomic_DNA"/>
</dbReference>